<feature type="domain" description="DUF6785" evidence="2">
    <location>
        <begin position="1"/>
        <end position="280"/>
    </location>
</feature>
<dbReference type="Pfam" id="PF20581">
    <property type="entry name" value="DUF6785"/>
    <property type="match status" value="1"/>
</dbReference>
<sequence length="281" mass="32350">AIPFIIHNLNALHEYVPGMPYMQLQGIRFLSGITSRPWNFLRSPLYVHFSVIGFAYFLTTEISLSLWVFWWFGRIQHVLFDAVGRQPVLRKVEENQYQGAFIVYVIYGLWVARGHLREMWDRFVHRRARREEERPEAMSVGMAFWGLIVAGAIVVMWLNVAGMSVFVAILTYLIFLTICWGMARLVVESGILFAKAVQMRPSVLLTGFAGSAHFAPVDLTILNFTEYVYMYDLKSFLMPQIMHSLKISDDARIDRRHMYYAIGAAVLVAVLVSYWASLHVA</sequence>
<comment type="caution">
    <text evidence="3">The sequence shown here is derived from an EMBL/GenBank/DDBJ whole genome shotgun (WGS) entry which is preliminary data.</text>
</comment>
<evidence type="ECO:0000256" key="1">
    <source>
        <dbReference type="SAM" id="Phobius"/>
    </source>
</evidence>
<dbReference type="EMBL" id="BART01025551">
    <property type="protein sequence ID" value="GAH02280.1"/>
    <property type="molecule type" value="Genomic_DNA"/>
</dbReference>
<feature type="transmembrane region" description="Helical" evidence="1">
    <location>
        <begin position="97"/>
        <end position="116"/>
    </location>
</feature>
<name>X1D201_9ZZZZ</name>
<dbReference type="AlphaFoldDB" id="X1D201"/>
<keyword evidence="1" id="KW-0812">Transmembrane</keyword>
<gene>
    <name evidence="3" type="ORF">S01H4_45833</name>
</gene>
<evidence type="ECO:0000313" key="3">
    <source>
        <dbReference type="EMBL" id="GAH02280.1"/>
    </source>
</evidence>
<dbReference type="InterPro" id="IPR046712">
    <property type="entry name" value="DUF6785"/>
</dbReference>
<feature type="transmembrane region" description="Helical" evidence="1">
    <location>
        <begin position="258"/>
        <end position="276"/>
    </location>
</feature>
<evidence type="ECO:0000259" key="2">
    <source>
        <dbReference type="Pfam" id="PF20581"/>
    </source>
</evidence>
<protein>
    <recommendedName>
        <fullName evidence="2">DUF6785 domain-containing protein</fullName>
    </recommendedName>
</protein>
<feature type="transmembrane region" description="Helical" evidence="1">
    <location>
        <begin position="164"/>
        <end position="187"/>
    </location>
</feature>
<feature type="transmembrane region" description="Helical" evidence="1">
    <location>
        <begin position="45"/>
        <end position="72"/>
    </location>
</feature>
<accession>X1D201</accession>
<proteinExistence type="predicted"/>
<reference evidence="3" key="1">
    <citation type="journal article" date="2014" name="Front. Microbiol.">
        <title>High frequency of phylogenetically diverse reductive dehalogenase-homologous genes in deep subseafloor sedimentary metagenomes.</title>
        <authorList>
            <person name="Kawai M."/>
            <person name="Futagami T."/>
            <person name="Toyoda A."/>
            <person name="Takaki Y."/>
            <person name="Nishi S."/>
            <person name="Hori S."/>
            <person name="Arai W."/>
            <person name="Tsubouchi T."/>
            <person name="Morono Y."/>
            <person name="Uchiyama I."/>
            <person name="Ito T."/>
            <person name="Fujiyama A."/>
            <person name="Inagaki F."/>
            <person name="Takami H."/>
        </authorList>
    </citation>
    <scope>NUCLEOTIDE SEQUENCE</scope>
    <source>
        <strain evidence="3">Expedition CK06-06</strain>
    </source>
</reference>
<keyword evidence="1" id="KW-0472">Membrane</keyword>
<keyword evidence="1" id="KW-1133">Transmembrane helix</keyword>
<feature type="non-terminal residue" evidence="3">
    <location>
        <position position="281"/>
    </location>
</feature>
<feature type="non-terminal residue" evidence="3">
    <location>
        <position position="1"/>
    </location>
</feature>
<feature type="transmembrane region" description="Helical" evidence="1">
    <location>
        <begin position="137"/>
        <end position="158"/>
    </location>
</feature>
<organism evidence="3">
    <name type="scientific">marine sediment metagenome</name>
    <dbReference type="NCBI Taxonomy" id="412755"/>
    <lineage>
        <taxon>unclassified sequences</taxon>
        <taxon>metagenomes</taxon>
        <taxon>ecological metagenomes</taxon>
    </lineage>
</organism>